<feature type="compositionally biased region" description="Acidic residues" evidence="1">
    <location>
        <begin position="150"/>
        <end position="164"/>
    </location>
</feature>
<feature type="region of interest" description="Disordered" evidence="1">
    <location>
        <begin position="72"/>
        <end position="110"/>
    </location>
</feature>
<proteinExistence type="predicted"/>
<dbReference type="InterPro" id="IPR011990">
    <property type="entry name" value="TPR-like_helical_dom_sf"/>
</dbReference>
<dbReference type="EMBL" id="CAJNNV010025896">
    <property type="protein sequence ID" value="CAE8616534.1"/>
    <property type="molecule type" value="Genomic_DNA"/>
</dbReference>
<accession>A0A813G111</accession>
<evidence type="ECO:0000313" key="2">
    <source>
        <dbReference type="EMBL" id="CAE8616534.1"/>
    </source>
</evidence>
<protein>
    <submittedName>
        <fullName evidence="2">Uncharacterized protein</fullName>
    </submittedName>
</protein>
<feature type="compositionally biased region" description="Acidic residues" evidence="1">
    <location>
        <begin position="79"/>
        <end position="93"/>
    </location>
</feature>
<reference evidence="2" key="1">
    <citation type="submission" date="2021-02" db="EMBL/GenBank/DDBJ databases">
        <authorList>
            <person name="Dougan E. K."/>
            <person name="Rhodes N."/>
            <person name="Thang M."/>
            <person name="Chan C."/>
        </authorList>
    </citation>
    <scope>NUCLEOTIDE SEQUENCE</scope>
</reference>
<dbReference type="Gene3D" id="1.25.40.10">
    <property type="entry name" value="Tetratricopeptide repeat domain"/>
    <property type="match status" value="1"/>
</dbReference>
<dbReference type="SUPFAM" id="SSF48452">
    <property type="entry name" value="TPR-like"/>
    <property type="match status" value="1"/>
</dbReference>
<dbReference type="OMA" id="CSYAVNG"/>
<dbReference type="OrthoDB" id="449136at2759"/>
<evidence type="ECO:0000256" key="1">
    <source>
        <dbReference type="SAM" id="MobiDB-lite"/>
    </source>
</evidence>
<evidence type="ECO:0000313" key="3">
    <source>
        <dbReference type="Proteomes" id="UP000654075"/>
    </source>
</evidence>
<feature type="region of interest" description="Disordered" evidence="1">
    <location>
        <begin position="142"/>
        <end position="172"/>
    </location>
</feature>
<comment type="caution">
    <text evidence="2">The sequence shown here is derived from an EMBL/GenBank/DDBJ whole genome shotgun (WGS) entry which is preliminary data.</text>
</comment>
<dbReference type="Proteomes" id="UP000654075">
    <property type="component" value="Unassembled WGS sequence"/>
</dbReference>
<dbReference type="AlphaFoldDB" id="A0A813G111"/>
<organism evidence="2 3">
    <name type="scientific">Polarella glacialis</name>
    <name type="common">Dinoflagellate</name>
    <dbReference type="NCBI Taxonomy" id="89957"/>
    <lineage>
        <taxon>Eukaryota</taxon>
        <taxon>Sar</taxon>
        <taxon>Alveolata</taxon>
        <taxon>Dinophyceae</taxon>
        <taxon>Suessiales</taxon>
        <taxon>Suessiaceae</taxon>
        <taxon>Polarella</taxon>
    </lineage>
</organism>
<keyword evidence="3" id="KW-1185">Reference proteome</keyword>
<name>A0A813G111_POLGL</name>
<gene>
    <name evidence="2" type="ORF">PGLA1383_LOCUS34218</name>
</gene>
<sequence>MELYEQKKYHDSELKSRALNEKMPGRAPVMCCLADTLYGRAATLHTTAALTPQRPRPTGRAPLTSAALQRLLLPRGDTDDVDPEAEAEEEGDENFAPSYSPPLSPPAGSAVAAHNAMAREAALRQRQRQEQQQVADRQMDFVGLNQPDGPLEEEDEADRVEAEDDASRAREDTFDGEKLEALQRKLMSEAKALYEEAYRIDPHCSYAVNGLSLFLVTRAEKRQMLELAVQIDDRNPYALANLGGELLGEDDQRALDCLNRALLLNPKLFYARLCKSKVLLQLGDLAGAVEAARQQVEWQPDDEMATRFLAQLEFRMLALRNRMLHV</sequence>